<name>A0A1I2CFI3_9RHOB</name>
<dbReference type="Proteomes" id="UP000198977">
    <property type="component" value="Unassembled WGS sequence"/>
</dbReference>
<evidence type="ECO:0000313" key="1">
    <source>
        <dbReference type="EMBL" id="SFE67119.1"/>
    </source>
</evidence>
<evidence type="ECO:0000313" key="2">
    <source>
        <dbReference type="Proteomes" id="UP000198977"/>
    </source>
</evidence>
<dbReference type="RefSeq" id="WP_093924359.1">
    <property type="nucleotide sequence ID" value="NZ_FOMW01000009.1"/>
</dbReference>
<protein>
    <recommendedName>
        <fullName evidence="3">Type IV pilus biogenesis</fullName>
    </recommendedName>
</protein>
<organism evidence="1 2">
    <name type="scientific">Sulfitobacter brevis</name>
    <dbReference type="NCBI Taxonomy" id="74348"/>
    <lineage>
        <taxon>Bacteria</taxon>
        <taxon>Pseudomonadati</taxon>
        <taxon>Pseudomonadota</taxon>
        <taxon>Alphaproteobacteria</taxon>
        <taxon>Rhodobacterales</taxon>
        <taxon>Roseobacteraceae</taxon>
        <taxon>Sulfitobacter</taxon>
    </lineage>
</organism>
<accession>A0A1I2CFI3</accession>
<evidence type="ECO:0008006" key="3">
    <source>
        <dbReference type="Google" id="ProtNLM"/>
    </source>
</evidence>
<sequence>MASNTQNGTTNARVAQLATEKAQLDRTALIGIFGSSNRPGALVRESNGRVTRVGVGDRIDGALVSAIGETRLVLSQRRGTKILELPST</sequence>
<gene>
    <name evidence="1" type="ORF">SAMN04488523_109109</name>
</gene>
<proteinExistence type="predicted"/>
<dbReference type="EMBL" id="FOMW01000009">
    <property type="protein sequence ID" value="SFE67119.1"/>
    <property type="molecule type" value="Genomic_DNA"/>
</dbReference>
<keyword evidence="2" id="KW-1185">Reference proteome</keyword>
<dbReference type="OrthoDB" id="7652348at2"/>
<dbReference type="AlphaFoldDB" id="A0A1I2CFI3"/>
<reference evidence="2" key="1">
    <citation type="submission" date="2016-10" db="EMBL/GenBank/DDBJ databases">
        <authorList>
            <person name="Varghese N."/>
            <person name="Submissions S."/>
        </authorList>
    </citation>
    <scope>NUCLEOTIDE SEQUENCE [LARGE SCALE GENOMIC DNA]</scope>
    <source>
        <strain evidence="2">DSM 11443</strain>
    </source>
</reference>
<dbReference type="STRING" id="74348.SAMN04488523_109109"/>